<sequence length="87" mass="9809">MLASYNDVLSTTNDFTRRGRGLGRRRRQSARTASALSSKWKTLHPRRRGDPGQGCSFSTLPPKVEQKDESSDKEGNYIVFYNCLGLN</sequence>
<dbReference type="EMBL" id="JAUUTY010000003">
    <property type="protein sequence ID" value="KAK1662408.1"/>
    <property type="molecule type" value="Genomic_DNA"/>
</dbReference>
<name>A0AAD8WJB8_LOLMU</name>
<protein>
    <submittedName>
        <fullName evidence="2">Uncharacterized protein</fullName>
    </submittedName>
</protein>
<dbReference type="Proteomes" id="UP001231189">
    <property type="component" value="Unassembled WGS sequence"/>
</dbReference>
<evidence type="ECO:0000313" key="3">
    <source>
        <dbReference type="Proteomes" id="UP001231189"/>
    </source>
</evidence>
<evidence type="ECO:0000313" key="2">
    <source>
        <dbReference type="EMBL" id="KAK1662408.1"/>
    </source>
</evidence>
<accession>A0AAD8WJB8</accession>
<feature type="compositionally biased region" description="Basic residues" evidence="1">
    <location>
        <begin position="18"/>
        <end position="29"/>
    </location>
</feature>
<comment type="caution">
    <text evidence="2">The sequence shown here is derived from an EMBL/GenBank/DDBJ whole genome shotgun (WGS) entry which is preliminary data.</text>
</comment>
<proteinExistence type="predicted"/>
<gene>
    <name evidence="2" type="ORF">QYE76_050567</name>
</gene>
<organism evidence="2 3">
    <name type="scientific">Lolium multiflorum</name>
    <name type="common">Italian ryegrass</name>
    <name type="synonym">Lolium perenne subsp. multiflorum</name>
    <dbReference type="NCBI Taxonomy" id="4521"/>
    <lineage>
        <taxon>Eukaryota</taxon>
        <taxon>Viridiplantae</taxon>
        <taxon>Streptophyta</taxon>
        <taxon>Embryophyta</taxon>
        <taxon>Tracheophyta</taxon>
        <taxon>Spermatophyta</taxon>
        <taxon>Magnoliopsida</taxon>
        <taxon>Liliopsida</taxon>
        <taxon>Poales</taxon>
        <taxon>Poaceae</taxon>
        <taxon>BOP clade</taxon>
        <taxon>Pooideae</taxon>
        <taxon>Poodae</taxon>
        <taxon>Poeae</taxon>
        <taxon>Poeae Chloroplast Group 2 (Poeae type)</taxon>
        <taxon>Loliodinae</taxon>
        <taxon>Loliinae</taxon>
        <taxon>Lolium</taxon>
    </lineage>
</organism>
<evidence type="ECO:0000256" key="1">
    <source>
        <dbReference type="SAM" id="MobiDB-lite"/>
    </source>
</evidence>
<feature type="region of interest" description="Disordered" evidence="1">
    <location>
        <begin position="1"/>
        <end position="72"/>
    </location>
</feature>
<dbReference type="AlphaFoldDB" id="A0AAD8WJB8"/>
<reference evidence="2" key="1">
    <citation type="submission" date="2023-07" db="EMBL/GenBank/DDBJ databases">
        <title>A chromosome-level genome assembly of Lolium multiflorum.</title>
        <authorList>
            <person name="Chen Y."/>
            <person name="Copetti D."/>
            <person name="Kolliker R."/>
            <person name="Studer B."/>
        </authorList>
    </citation>
    <scope>NUCLEOTIDE SEQUENCE</scope>
    <source>
        <strain evidence="2">02402/16</strain>
        <tissue evidence="2">Leaf</tissue>
    </source>
</reference>
<keyword evidence="3" id="KW-1185">Reference proteome</keyword>